<feature type="domain" description="ABC transporter" evidence="5">
    <location>
        <begin position="18"/>
        <end position="244"/>
    </location>
</feature>
<reference evidence="6 7" key="1">
    <citation type="submission" date="2019-10" db="EMBL/GenBank/DDBJ databases">
        <title>Evaluation of single-gene subtyping targets for Pseudomonas.</title>
        <authorList>
            <person name="Reichler S.J."/>
            <person name="Orsi R.H."/>
            <person name="Wiedmann M."/>
            <person name="Martin N.H."/>
            <person name="Murphy S.I."/>
        </authorList>
    </citation>
    <scope>NUCLEOTIDE SEQUENCE [LARGE SCALE GENOMIC DNA]</scope>
    <source>
        <strain evidence="6 7">FSL R10-3257</strain>
    </source>
</reference>
<keyword evidence="2" id="KW-0813">Transport</keyword>
<keyword evidence="4 6" id="KW-0067">ATP-binding</keyword>
<keyword evidence="3" id="KW-0547">Nucleotide-binding</keyword>
<dbReference type="Pfam" id="PF14524">
    <property type="entry name" value="Wzt_C"/>
    <property type="match status" value="1"/>
</dbReference>
<dbReference type="RefSeq" id="WP_153429637.1">
    <property type="nucleotide sequence ID" value="NZ_WIWJ01000016.1"/>
</dbReference>
<dbReference type="InterPro" id="IPR003439">
    <property type="entry name" value="ABC_transporter-like_ATP-bd"/>
</dbReference>
<dbReference type="InterPro" id="IPR027417">
    <property type="entry name" value="P-loop_NTPase"/>
</dbReference>
<dbReference type="GO" id="GO:0140359">
    <property type="term" value="F:ABC-type transporter activity"/>
    <property type="evidence" value="ECO:0007669"/>
    <property type="project" value="InterPro"/>
</dbReference>
<comment type="caution">
    <text evidence="6">The sequence shown here is derived from an EMBL/GenBank/DDBJ whole genome shotgun (WGS) entry which is preliminary data.</text>
</comment>
<dbReference type="GO" id="GO:0005524">
    <property type="term" value="F:ATP binding"/>
    <property type="evidence" value="ECO:0007669"/>
    <property type="project" value="UniProtKB-KW"/>
</dbReference>
<dbReference type="SUPFAM" id="SSF52540">
    <property type="entry name" value="P-loop containing nucleoside triphosphate hydrolases"/>
    <property type="match status" value="1"/>
</dbReference>
<dbReference type="CDD" id="cd10147">
    <property type="entry name" value="Wzt_C-like"/>
    <property type="match status" value="1"/>
</dbReference>
<dbReference type="InterPro" id="IPR003593">
    <property type="entry name" value="AAA+_ATPase"/>
</dbReference>
<comment type="similarity">
    <text evidence="1">Belongs to the ABC transporter superfamily.</text>
</comment>
<evidence type="ECO:0000256" key="2">
    <source>
        <dbReference type="ARBA" id="ARBA00022448"/>
    </source>
</evidence>
<dbReference type="PANTHER" id="PTHR46743:SF2">
    <property type="entry name" value="TEICHOIC ACIDS EXPORT ATP-BINDING PROTEIN TAGH"/>
    <property type="match status" value="1"/>
</dbReference>
<dbReference type="Pfam" id="PF00005">
    <property type="entry name" value="ABC_tran"/>
    <property type="match status" value="1"/>
</dbReference>
<dbReference type="InterPro" id="IPR017871">
    <property type="entry name" value="ABC_transporter-like_CS"/>
</dbReference>
<evidence type="ECO:0000256" key="3">
    <source>
        <dbReference type="ARBA" id="ARBA00022741"/>
    </source>
</evidence>
<dbReference type="InterPro" id="IPR050683">
    <property type="entry name" value="Bact_Polysacc_Export_ATP-bd"/>
</dbReference>
<dbReference type="PANTHER" id="PTHR46743">
    <property type="entry name" value="TEICHOIC ACIDS EXPORT ATP-BINDING PROTEIN TAGH"/>
    <property type="match status" value="1"/>
</dbReference>
<organism evidence="6 7">
    <name type="scientific">Pseudomonas helleri</name>
    <dbReference type="NCBI Taxonomy" id="1608996"/>
    <lineage>
        <taxon>Bacteria</taxon>
        <taxon>Pseudomonadati</taxon>
        <taxon>Pseudomonadota</taxon>
        <taxon>Gammaproteobacteria</taxon>
        <taxon>Pseudomonadales</taxon>
        <taxon>Pseudomonadaceae</taxon>
        <taxon>Pseudomonas</taxon>
    </lineage>
</organism>
<dbReference type="GO" id="GO:0016020">
    <property type="term" value="C:membrane"/>
    <property type="evidence" value="ECO:0007669"/>
    <property type="project" value="InterPro"/>
</dbReference>
<evidence type="ECO:0000313" key="6">
    <source>
        <dbReference type="EMBL" id="MQT47221.1"/>
    </source>
</evidence>
<dbReference type="Gene3D" id="2.70.50.60">
    <property type="entry name" value="abc- transporter (atp binding component) like domain"/>
    <property type="match status" value="1"/>
</dbReference>
<proteinExistence type="inferred from homology"/>
<dbReference type="SMART" id="SM00382">
    <property type="entry name" value="AAA"/>
    <property type="match status" value="1"/>
</dbReference>
<evidence type="ECO:0000313" key="7">
    <source>
        <dbReference type="Proteomes" id="UP000441404"/>
    </source>
</evidence>
<name>A0A7X2BIB4_9PSED</name>
<dbReference type="EMBL" id="WIWJ01000016">
    <property type="protein sequence ID" value="MQT47221.1"/>
    <property type="molecule type" value="Genomic_DNA"/>
</dbReference>
<dbReference type="PROSITE" id="PS50893">
    <property type="entry name" value="ABC_TRANSPORTER_2"/>
    <property type="match status" value="1"/>
</dbReference>
<dbReference type="CDD" id="cd03220">
    <property type="entry name" value="ABC_KpsT_Wzt"/>
    <property type="match status" value="1"/>
</dbReference>
<protein>
    <submittedName>
        <fullName evidence="6">ATP-binding cassette domain-containing protein</fullName>
    </submittedName>
</protein>
<dbReference type="PROSITE" id="PS00211">
    <property type="entry name" value="ABC_TRANSPORTER_1"/>
    <property type="match status" value="1"/>
</dbReference>
<dbReference type="InterPro" id="IPR015860">
    <property type="entry name" value="ABC_transpr_TagH-like"/>
</dbReference>
<sequence length="440" mass="48837">MSLLTVSQLGKSYRVYASEFQRVGRWFGLPIKPTEEHWVMKDVSFTIQPGESIGIVGQNGAGKSTLLKMITGTLQPTEGSVQVNGRIAAILELGMGFSPELSGRQNVFHSAGLMGFSVAQISEAMNDIEAFAEVGEYFDEPVRTYSSGMQMRVAFAVSTAFRPDLLIVDEALSVGDSYFQAKCFKRIKQYREEGMTLILVSHSADDVVRHCERAILLKDGRIKLDGPSRDVTNHYLDELFGKKKTEQQDQEVVTQVLAQDDFMATEDVFATRGGYNPAEYRWGHGGAAIIDYLLVVGNERFPSYVESNSHCDFYFKVRFDSDFENVVPGFLIKTLEGIFLYGTNSFVSSRGQTLISVKAGDVRVFKFSLSLSLNAGDFLVSFGISSGDPSMGDLVPLDRRYDSVMLKVSRAIQFWGIADMAATFNVEYPDASEIEVVKHD</sequence>
<accession>A0A7X2BIB4</accession>
<dbReference type="Gene3D" id="3.40.50.300">
    <property type="entry name" value="P-loop containing nucleotide triphosphate hydrolases"/>
    <property type="match status" value="1"/>
</dbReference>
<evidence type="ECO:0000256" key="4">
    <source>
        <dbReference type="ARBA" id="ARBA00022840"/>
    </source>
</evidence>
<dbReference type="Proteomes" id="UP000441404">
    <property type="component" value="Unassembled WGS sequence"/>
</dbReference>
<evidence type="ECO:0000256" key="1">
    <source>
        <dbReference type="ARBA" id="ARBA00005417"/>
    </source>
</evidence>
<dbReference type="AlphaFoldDB" id="A0A7X2BIB4"/>
<dbReference type="GO" id="GO:0016887">
    <property type="term" value="F:ATP hydrolysis activity"/>
    <property type="evidence" value="ECO:0007669"/>
    <property type="project" value="InterPro"/>
</dbReference>
<evidence type="ECO:0000259" key="5">
    <source>
        <dbReference type="PROSITE" id="PS50893"/>
    </source>
</evidence>
<dbReference type="InterPro" id="IPR029439">
    <property type="entry name" value="Wzt_C"/>
</dbReference>
<gene>
    <name evidence="6" type="ORF">GHO40_10845</name>
</gene>